<dbReference type="Gene3D" id="3.10.690.10">
    <property type="entry name" value="Bifunctional nuclease domain"/>
    <property type="match status" value="1"/>
</dbReference>
<dbReference type="EMBL" id="DTPI01000032">
    <property type="protein sequence ID" value="HGE66804.1"/>
    <property type="molecule type" value="Genomic_DNA"/>
</dbReference>
<dbReference type="PANTHER" id="PTHR15160:SF1">
    <property type="entry name" value="VON HIPPEL-LINDAU DISEASE TUMOR SUPPRESSOR"/>
    <property type="match status" value="1"/>
</dbReference>
<gene>
    <name evidence="3" type="ORF">ENT89_01795</name>
    <name evidence="2" type="ORF">ENX77_06805</name>
</gene>
<name>A0A7C3YQP8_9EURY</name>
<organism evidence="2">
    <name type="scientific">Geoglobus ahangari</name>
    <dbReference type="NCBI Taxonomy" id="113653"/>
    <lineage>
        <taxon>Archaea</taxon>
        <taxon>Methanobacteriati</taxon>
        <taxon>Methanobacteriota</taxon>
        <taxon>Archaeoglobi</taxon>
        <taxon>Archaeoglobales</taxon>
        <taxon>Archaeoglobaceae</taxon>
        <taxon>Geoglobus</taxon>
    </lineage>
</organism>
<protein>
    <submittedName>
        <fullName evidence="2">Bifunctional nuclease family protein</fullName>
    </submittedName>
</protein>
<dbReference type="PROSITE" id="PS51658">
    <property type="entry name" value="BFN"/>
    <property type="match status" value="1"/>
</dbReference>
<evidence type="ECO:0000313" key="2">
    <source>
        <dbReference type="EMBL" id="HGE66804.1"/>
    </source>
</evidence>
<proteinExistence type="predicted"/>
<dbReference type="SUPFAM" id="SSF103256">
    <property type="entry name" value="Hypothetical protein TM0160"/>
    <property type="match status" value="1"/>
</dbReference>
<dbReference type="EMBL" id="DTAK01000012">
    <property type="protein sequence ID" value="HGU58938.1"/>
    <property type="molecule type" value="Genomic_DNA"/>
</dbReference>
<evidence type="ECO:0000259" key="1">
    <source>
        <dbReference type="PROSITE" id="PS51658"/>
    </source>
</evidence>
<dbReference type="GO" id="GO:0004518">
    <property type="term" value="F:nuclease activity"/>
    <property type="evidence" value="ECO:0007669"/>
    <property type="project" value="InterPro"/>
</dbReference>
<comment type="caution">
    <text evidence="2">The sequence shown here is derived from an EMBL/GenBank/DDBJ whole genome shotgun (WGS) entry which is preliminary data.</text>
</comment>
<accession>A0A7C3YQP8</accession>
<dbReference type="PANTHER" id="PTHR15160">
    <property type="entry name" value="VON HIPPEL-LINDAU PROTEIN"/>
    <property type="match status" value="1"/>
</dbReference>
<sequence>MNKVEVLGVYAAPSVFGATPVVLLRDDNGRILQIFIGLAEALAIHSVLRNQIPPRPMTHDLIVDMLKRLNAKIEKIVIDDLVENTFYARIFLRSDDIVHEIDARPSDSIALALRFNAQIFVEERVFKEAGYIWEIPREYITFDELSLD</sequence>
<feature type="domain" description="BFN" evidence="1">
    <location>
        <begin position="1"/>
        <end position="133"/>
    </location>
</feature>
<dbReference type="Pfam" id="PF02577">
    <property type="entry name" value="BFN_dom"/>
    <property type="match status" value="1"/>
</dbReference>
<evidence type="ECO:0000313" key="3">
    <source>
        <dbReference type="EMBL" id="HGU58938.1"/>
    </source>
</evidence>
<dbReference type="InterPro" id="IPR003729">
    <property type="entry name" value="Bi_nuclease_dom"/>
</dbReference>
<dbReference type="AlphaFoldDB" id="A0A7C3YQP8"/>
<reference evidence="2" key="1">
    <citation type="journal article" date="2020" name="mSystems">
        <title>Genome- and Community-Level Interaction Insights into Carbon Utilization and Element Cycling Functions of Hydrothermarchaeota in Hydrothermal Sediment.</title>
        <authorList>
            <person name="Zhou Z."/>
            <person name="Liu Y."/>
            <person name="Xu W."/>
            <person name="Pan J."/>
            <person name="Luo Z.H."/>
            <person name="Li M."/>
        </authorList>
    </citation>
    <scope>NUCLEOTIDE SEQUENCE [LARGE SCALE GENOMIC DNA]</scope>
    <source>
        <strain evidence="3">SpSt-62</strain>
        <strain evidence="2">SpSt-97</strain>
    </source>
</reference>
<dbReference type="InterPro" id="IPR036104">
    <property type="entry name" value="BFN_sf"/>
</dbReference>